<keyword evidence="10" id="KW-1185">Reference proteome</keyword>
<sequence>MSRYLAHAIINNKLAERLRGKMKMHMTIREMAADDKPREKMMAHGAKTMSSAELIAIIIGSGERRVTAVDLARKLLHAYDDDLNRLYQASVSELCNDQVLKGIGVAKACKIKAALELGHRIQRRPDHFPVVKNPDDVAAFLNEVIWDIRREHFFVLLLDTKHKIFKAEEVSVGTLNSSLVHPREVFYPAIRQSASAIILAHNHPSGDVTPSEEDLALTNRLVQVGEIMGIPILDHFIVGGTVSADYFSFKQTGYMA</sequence>
<dbReference type="eggNOG" id="COG2003">
    <property type="taxonomic scope" value="Bacteria"/>
</dbReference>
<dbReference type="Proteomes" id="UP000004754">
    <property type="component" value="Unassembled WGS sequence"/>
</dbReference>
<dbReference type="NCBIfam" id="TIGR00608">
    <property type="entry name" value="radc"/>
    <property type="match status" value="1"/>
</dbReference>
<reference evidence="9 10" key="1">
    <citation type="submission" date="2010-12" db="EMBL/GenBank/DDBJ databases">
        <authorList>
            <person name="Muzny D."/>
            <person name="Qin X."/>
            <person name="Deng J."/>
            <person name="Jiang H."/>
            <person name="Liu Y."/>
            <person name="Qu J."/>
            <person name="Song X.-Z."/>
            <person name="Zhang L."/>
            <person name="Thornton R."/>
            <person name="Coyle M."/>
            <person name="Francisco L."/>
            <person name="Jackson L."/>
            <person name="Javaid M."/>
            <person name="Korchina V."/>
            <person name="Kovar C."/>
            <person name="Mata R."/>
            <person name="Mathew T."/>
            <person name="Ngo R."/>
            <person name="Nguyen L."/>
            <person name="Nguyen N."/>
            <person name="Okwuonu G."/>
            <person name="Ongeri F."/>
            <person name="Pham C."/>
            <person name="Simmons D."/>
            <person name="Wilczek-Boney K."/>
            <person name="Hale W."/>
            <person name="Jakkamsetti A."/>
            <person name="Pham P."/>
            <person name="Ruth R."/>
            <person name="San Lucas F."/>
            <person name="Warren J."/>
            <person name="Zhang J."/>
            <person name="Zhao Z."/>
            <person name="Zhou C."/>
            <person name="Zhu D."/>
            <person name="Lee S."/>
            <person name="Bess C."/>
            <person name="Blankenburg K."/>
            <person name="Forbes L."/>
            <person name="Fu Q."/>
            <person name="Gubbala S."/>
            <person name="Hirani K."/>
            <person name="Jayaseelan J.C."/>
            <person name="Lara F."/>
            <person name="Munidasa M."/>
            <person name="Palculict T."/>
            <person name="Patil S."/>
            <person name="Pu L.-L."/>
            <person name="Saada N."/>
            <person name="Tang L."/>
            <person name="Weissenberger G."/>
            <person name="Zhu Y."/>
            <person name="Hemphill L."/>
            <person name="Shang Y."/>
            <person name="Youmans B."/>
            <person name="Ayvaz T."/>
            <person name="Ross M."/>
            <person name="Santibanez J."/>
            <person name="Aqrawi P."/>
            <person name="Gross S."/>
            <person name="Joshi V."/>
            <person name="Fowler G."/>
            <person name="Nazareth L."/>
            <person name="Reid J."/>
            <person name="Worley K."/>
            <person name="Petrosino J."/>
            <person name="Highlander S."/>
            <person name="Gibbs R."/>
        </authorList>
    </citation>
    <scope>NUCLEOTIDE SEQUENCE [LARGE SCALE GENOMIC DNA]</scope>
    <source>
        <strain evidence="9 10">ATCC 23263</strain>
    </source>
</reference>
<dbReference type="Pfam" id="PF04002">
    <property type="entry name" value="RadC"/>
    <property type="match status" value="1"/>
</dbReference>
<comment type="similarity">
    <text evidence="1 7">Belongs to the UPF0758 family.</text>
</comment>
<dbReference type="EMBL" id="AEQN01000007">
    <property type="protein sequence ID" value="EFV02490.1"/>
    <property type="molecule type" value="Genomic_DNA"/>
</dbReference>
<keyword evidence="6" id="KW-0482">Metalloprotease</keyword>
<evidence type="ECO:0000256" key="1">
    <source>
        <dbReference type="ARBA" id="ARBA00010243"/>
    </source>
</evidence>
<proteinExistence type="inferred from homology"/>
<evidence type="ECO:0000256" key="3">
    <source>
        <dbReference type="ARBA" id="ARBA00022723"/>
    </source>
</evidence>
<evidence type="ECO:0000313" key="10">
    <source>
        <dbReference type="Proteomes" id="UP000004754"/>
    </source>
</evidence>
<dbReference type="PANTHER" id="PTHR30471">
    <property type="entry name" value="DNA REPAIR PROTEIN RADC"/>
    <property type="match status" value="1"/>
</dbReference>
<evidence type="ECO:0000313" key="9">
    <source>
        <dbReference type="EMBL" id="EFV02490.1"/>
    </source>
</evidence>
<gene>
    <name evidence="9" type="ORF">HMP0721_0398</name>
</gene>
<keyword evidence="5" id="KW-0862">Zinc</keyword>
<dbReference type="PROSITE" id="PS01302">
    <property type="entry name" value="UPF0758"/>
    <property type="match status" value="1"/>
</dbReference>
<evidence type="ECO:0000256" key="4">
    <source>
        <dbReference type="ARBA" id="ARBA00022801"/>
    </source>
</evidence>
<dbReference type="GO" id="GO:0008237">
    <property type="term" value="F:metallopeptidase activity"/>
    <property type="evidence" value="ECO:0007669"/>
    <property type="project" value="UniProtKB-KW"/>
</dbReference>
<protein>
    <submittedName>
        <fullName evidence="9">Putative DNA repair protein RadC</fullName>
    </submittedName>
</protein>
<dbReference type="CDD" id="cd08071">
    <property type="entry name" value="MPN_DUF2466"/>
    <property type="match status" value="1"/>
</dbReference>
<dbReference type="GO" id="GO:0046872">
    <property type="term" value="F:metal ion binding"/>
    <property type="evidence" value="ECO:0007669"/>
    <property type="project" value="UniProtKB-KW"/>
</dbReference>
<evidence type="ECO:0000256" key="2">
    <source>
        <dbReference type="ARBA" id="ARBA00022670"/>
    </source>
</evidence>
<dbReference type="InterPro" id="IPR037518">
    <property type="entry name" value="MPN"/>
</dbReference>
<dbReference type="InterPro" id="IPR025657">
    <property type="entry name" value="RadC_JAB"/>
</dbReference>
<dbReference type="PANTHER" id="PTHR30471:SF3">
    <property type="entry name" value="UPF0758 PROTEIN YEES-RELATED"/>
    <property type="match status" value="1"/>
</dbReference>
<dbReference type="HOGENOM" id="CLU_073529_0_2_9"/>
<name>E6MEG5_9FIRM</name>
<keyword evidence="4" id="KW-0378">Hydrolase</keyword>
<evidence type="ECO:0000256" key="6">
    <source>
        <dbReference type="ARBA" id="ARBA00023049"/>
    </source>
</evidence>
<dbReference type="PROSITE" id="PS50249">
    <property type="entry name" value="MPN"/>
    <property type="match status" value="1"/>
</dbReference>
<dbReference type="GO" id="GO:0006508">
    <property type="term" value="P:proteolysis"/>
    <property type="evidence" value="ECO:0007669"/>
    <property type="project" value="UniProtKB-KW"/>
</dbReference>
<evidence type="ECO:0000256" key="7">
    <source>
        <dbReference type="RuleBase" id="RU003797"/>
    </source>
</evidence>
<dbReference type="Gene3D" id="3.40.140.10">
    <property type="entry name" value="Cytidine Deaminase, domain 2"/>
    <property type="match status" value="1"/>
</dbReference>
<keyword evidence="2" id="KW-0645">Protease</keyword>
<evidence type="ECO:0000259" key="8">
    <source>
        <dbReference type="PROSITE" id="PS50249"/>
    </source>
</evidence>
<accession>E6MEG5</accession>
<dbReference type="InterPro" id="IPR001405">
    <property type="entry name" value="UPF0758"/>
</dbReference>
<keyword evidence="3" id="KW-0479">Metal-binding</keyword>
<dbReference type="Pfam" id="PF20582">
    <property type="entry name" value="UPF0758_N"/>
    <property type="match status" value="1"/>
</dbReference>
<feature type="domain" description="MPN" evidence="8">
    <location>
        <begin position="130"/>
        <end position="255"/>
    </location>
</feature>
<evidence type="ECO:0000256" key="5">
    <source>
        <dbReference type="ARBA" id="ARBA00022833"/>
    </source>
</evidence>
<dbReference type="InterPro" id="IPR046778">
    <property type="entry name" value="UPF0758_N"/>
</dbReference>
<dbReference type="InterPro" id="IPR020891">
    <property type="entry name" value="UPF0758_CS"/>
</dbReference>
<dbReference type="NCBIfam" id="NF000642">
    <property type="entry name" value="PRK00024.1"/>
    <property type="match status" value="1"/>
</dbReference>
<comment type="caution">
    <text evidence="9">The sequence shown here is derived from an EMBL/GenBank/DDBJ whole genome shotgun (WGS) entry which is preliminary data.</text>
</comment>
<organism evidence="9 10">
    <name type="scientific">Pseudoramibacter alactolyticus ATCC 23263</name>
    <dbReference type="NCBI Taxonomy" id="887929"/>
    <lineage>
        <taxon>Bacteria</taxon>
        <taxon>Bacillati</taxon>
        <taxon>Bacillota</taxon>
        <taxon>Clostridia</taxon>
        <taxon>Eubacteriales</taxon>
        <taxon>Eubacteriaceae</taxon>
        <taxon>Pseudoramibacter</taxon>
    </lineage>
</organism>
<dbReference type="AlphaFoldDB" id="E6MEG5"/>
<dbReference type="STRING" id="887929.HMP0721_0398"/>